<name>A0A3B0UYR5_9ZZZZ</name>
<dbReference type="AlphaFoldDB" id="A0A3B0UYR5"/>
<sequence length="41" mass="4605">MRVYAKPKCLIIQLNSLKNVTIKQGAHETLTFQASSLIMTL</sequence>
<evidence type="ECO:0000313" key="1">
    <source>
        <dbReference type="EMBL" id="VAW33810.1"/>
    </source>
</evidence>
<proteinExistence type="predicted"/>
<protein>
    <submittedName>
        <fullName evidence="1">Uncharacterized protein</fullName>
    </submittedName>
</protein>
<feature type="non-terminal residue" evidence="1">
    <location>
        <position position="41"/>
    </location>
</feature>
<gene>
    <name evidence="1" type="ORF">MNBD_DELTA03-803</name>
</gene>
<reference evidence="1" key="1">
    <citation type="submission" date="2018-06" db="EMBL/GenBank/DDBJ databases">
        <authorList>
            <person name="Zhirakovskaya E."/>
        </authorList>
    </citation>
    <scope>NUCLEOTIDE SEQUENCE</scope>
</reference>
<dbReference type="EMBL" id="UOEX01000064">
    <property type="protein sequence ID" value="VAW33810.1"/>
    <property type="molecule type" value="Genomic_DNA"/>
</dbReference>
<organism evidence="1">
    <name type="scientific">hydrothermal vent metagenome</name>
    <dbReference type="NCBI Taxonomy" id="652676"/>
    <lineage>
        <taxon>unclassified sequences</taxon>
        <taxon>metagenomes</taxon>
        <taxon>ecological metagenomes</taxon>
    </lineage>
</organism>
<accession>A0A3B0UYR5</accession>